<dbReference type="NCBIfam" id="NF008911">
    <property type="entry name" value="PRK12275.1-2"/>
    <property type="match status" value="1"/>
</dbReference>
<dbReference type="SUPFAM" id="SSF158446">
    <property type="entry name" value="IVS-encoded protein-like"/>
    <property type="match status" value="1"/>
</dbReference>
<gene>
    <name evidence="1" type="ORF">CKO31_14830</name>
</gene>
<protein>
    <submittedName>
        <fullName evidence="1">Four helix bundle protein</fullName>
    </submittedName>
</protein>
<dbReference type="InterPro" id="IPR036583">
    <property type="entry name" value="23S_rRNA_IVS_sf"/>
</dbReference>
<accession>A0ABS1CJ98</accession>
<dbReference type="CDD" id="cd16377">
    <property type="entry name" value="23S_rRNA_IVP_like"/>
    <property type="match status" value="1"/>
</dbReference>
<dbReference type="Proteomes" id="UP000748752">
    <property type="component" value="Unassembled WGS sequence"/>
</dbReference>
<evidence type="ECO:0000313" key="2">
    <source>
        <dbReference type="Proteomes" id="UP000748752"/>
    </source>
</evidence>
<dbReference type="EMBL" id="NRRV01000037">
    <property type="protein sequence ID" value="MBK1631987.1"/>
    <property type="molecule type" value="Genomic_DNA"/>
</dbReference>
<dbReference type="RefSeq" id="WP_322789152.1">
    <property type="nucleotide sequence ID" value="NZ_NRRV01000037.1"/>
</dbReference>
<comment type="caution">
    <text evidence="1">The sequence shown here is derived from an EMBL/GenBank/DDBJ whole genome shotgun (WGS) entry which is preliminary data.</text>
</comment>
<dbReference type="PANTHER" id="PTHR38471:SF2">
    <property type="entry name" value="FOUR HELIX BUNDLE PROTEIN"/>
    <property type="match status" value="1"/>
</dbReference>
<sequence length="118" mass="13458">MGIQDYRELIVWQKAMDLVIEVYRLTRAFPRDELYGLTNQIRRAAVSIPSNIAEGQARQSKADFRNFLSIAKGSRAEVETQLTIAVRLQYATAVETKVAFSLLTEIQKMLAVLLKRLQ</sequence>
<dbReference type="NCBIfam" id="TIGR02436">
    <property type="entry name" value="four helix bundle protein"/>
    <property type="match status" value="1"/>
</dbReference>
<reference evidence="1 2" key="1">
    <citation type="journal article" date="2020" name="Microorganisms">
        <title>Osmotic Adaptation and Compatible Solute Biosynthesis of Phototrophic Bacteria as Revealed from Genome Analyses.</title>
        <authorList>
            <person name="Imhoff J.F."/>
            <person name="Rahn T."/>
            <person name="Kunzel S."/>
            <person name="Keller A."/>
            <person name="Neulinger S.C."/>
        </authorList>
    </citation>
    <scope>NUCLEOTIDE SEQUENCE [LARGE SCALE GENOMIC DNA]</scope>
    <source>
        <strain evidence="1 2">DSM 6210</strain>
    </source>
</reference>
<proteinExistence type="predicted"/>
<dbReference type="Pfam" id="PF05635">
    <property type="entry name" value="23S_rRNA_IVP"/>
    <property type="match status" value="1"/>
</dbReference>
<keyword evidence="2" id="KW-1185">Reference proteome</keyword>
<evidence type="ECO:0000313" key="1">
    <source>
        <dbReference type="EMBL" id="MBK1631987.1"/>
    </source>
</evidence>
<dbReference type="Gene3D" id="1.20.1440.60">
    <property type="entry name" value="23S rRNA-intervening sequence"/>
    <property type="match status" value="1"/>
</dbReference>
<dbReference type="PANTHER" id="PTHR38471">
    <property type="entry name" value="FOUR HELIX BUNDLE PROTEIN"/>
    <property type="match status" value="1"/>
</dbReference>
<dbReference type="InterPro" id="IPR012657">
    <property type="entry name" value="23S_rRNA-intervening_sequence"/>
</dbReference>
<name>A0ABS1CJ98_9GAMM</name>
<organism evidence="1 2">
    <name type="scientific">Thiohalocapsa halophila</name>
    <dbReference type="NCBI Taxonomy" id="69359"/>
    <lineage>
        <taxon>Bacteria</taxon>
        <taxon>Pseudomonadati</taxon>
        <taxon>Pseudomonadota</taxon>
        <taxon>Gammaproteobacteria</taxon>
        <taxon>Chromatiales</taxon>
        <taxon>Chromatiaceae</taxon>
        <taxon>Thiohalocapsa</taxon>
    </lineage>
</organism>